<dbReference type="PANTHER" id="PTHR43180:SF33">
    <property type="entry name" value="15-HYDROXYPROSTAGLANDIN DEHYDROGENASE [NAD(+)]-LIKE"/>
    <property type="match status" value="1"/>
</dbReference>
<dbReference type="PANTHER" id="PTHR43180">
    <property type="entry name" value="3-OXOACYL-(ACYL-CARRIER-PROTEIN) REDUCTASE (AFU_ORTHOLOGUE AFUA_6G11210)"/>
    <property type="match status" value="1"/>
</dbReference>
<comment type="similarity">
    <text evidence="1 3">Belongs to the short-chain dehydrogenases/reductases (SDR) family.</text>
</comment>
<evidence type="ECO:0000256" key="1">
    <source>
        <dbReference type="ARBA" id="ARBA00006484"/>
    </source>
</evidence>
<dbReference type="Gene3D" id="3.40.50.720">
    <property type="entry name" value="NAD(P)-binding Rossmann-like Domain"/>
    <property type="match status" value="1"/>
</dbReference>
<dbReference type="EMBL" id="JAQQWP010000004">
    <property type="protein sequence ID" value="KAK8120164.1"/>
    <property type="molecule type" value="Genomic_DNA"/>
</dbReference>
<sequence>MHQLHQSPGLLAKLSGQTVIITGAARGIGGAAAAAFNKHGANVTIADLPQLQETAEGLIKSLDHPERAVFMAASVMQWSEMVDVFDWTVNKFGRVDMVVANAGIMESSPVLDMQIDERGRPMESKEALDVFDVNLRGALNSEFDIWPLGHVYHQQTGMLIYFSRPALRLGLHYVGKNPLRDEDGAGDAGSRGSVTLVASTSGYFGSTGNAAYVASKHGMVGLLRASQKKAAALGIRVNAVAPCHTPTHITSGFDNDDMVQSGLEMNTPEMVGVAIAHAAVDDMRRGTTCLVAGKYLRELEDTRESLFPEWLGSDLTDALSQHGQYLKSIGGYRLPPKPS</sequence>
<evidence type="ECO:0008006" key="6">
    <source>
        <dbReference type="Google" id="ProtNLM"/>
    </source>
</evidence>
<proteinExistence type="inferred from homology"/>
<dbReference type="InterPro" id="IPR002347">
    <property type="entry name" value="SDR_fam"/>
</dbReference>
<comment type="caution">
    <text evidence="4">The sequence shown here is derived from an EMBL/GenBank/DDBJ whole genome shotgun (WGS) entry which is preliminary data.</text>
</comment>
<reference evidence="4 5" key="1">
    <citation type="submission" date="2023-01" db="EMBL/GenBank/DDBJ databases">
        <title>Analysis of 21 Apiospora genomes using comparative genomics revels a genus with tremendous synthesis potential of carbohydrate active enzymes and secondary metabolites.</title>
        <authorList>
            <person name="Sorensen T."/>
        </authorList>
    </citation>
    <scope>NUCLEOTIDE SEQUENCE [LARGE SCALE GENOMIC DNA]</scope>
    <source>
        <strain evidence="4 5">CBS 117206</strain>
    </source>
</reference>
<dbReference type="SUPFAM" id="SSF51735">
    <property type="entry name" value="NAD(P)-binding Rossmann-fold domains"/>
    <property type="match status" value="1"/>
</dbReference>
<dbReference type="AlphaFoldDB" id="A0AAW0QYT5"/>
<evidence type="ECO:0000256" key="2">
    <source>
        <dbReference type="ARBA" id="ARBA00023002"/>
    </source>
</evidence>
<name>A0AAW0QYT5_9PEZI</name>
<accession>A0AAW0QYT5</accession>
<dbReference type="PRINTS" id="PR00080">
    <property type="entry name" value="SDRFAMILY"/>
</dbReference>
<dbReference type="Pfam" id="PF00106">
    <property type="entry name" value="adh_short"/>
    <property type="match status" value="2"/>
</dbReference>
<organism evidence="4 5">
    <name type="scientific">Apiospora kogelbergensis</name>
    <dbReference type="NCBI Taxonomy" id="1337665"/>
    <lineage>
        <taxon>Eukaryota</taxon>
        <taxon>Fungi</taxon>
        <taxon>Dikarya</taxon>
        <taxon>Ascomycota</taxon>
        <taxon>Pezizomycotina</taxon>
        <taxon>Sordariomycetes</taxon>
        <taxon>Xylariomycetidae</taxon>
        <taxon>Amphisphaeriales</taxon>
        <taxon>Apiosporaceae</taxon>
        <taxon>Apiospora</taxon>
    </lineage>
</organism>
<dbReference type="GO" id="GO:0016491">
    <property type="term" value="F:oxidoreductase activity"/>
    <property type="evidence" value="ECO:0007669"/>
    <property type="project" value="UniProtKB-KW"/>
</dbReference>
<keyword evidence="5" id="KW-1185">Reference proteome</keyword>
<evidence type="ECO:0000313" key="5">
    <source>
        <dbReference type="Proteomes" id="UP001392437"/>
    </source>
</evidence>
<protein>
    <recommendedName>
        <fullName evidence="6">NAD(P)-dependent dehydrogenase, short-chain alcohol dehydrogenase family</fullName>
    </recommendedName>
</protein>
<dbReference type="PRINTS" id="PR00081">
    <property type="entry name" value="GDHRDH"/>
</dbReference>
<dbReference type="Proteomes" id="UP001392437">
    <property type="component" value="Unassembled WGS sequence"/>
</dbReference>
<gene>
    <name evidence="4" type="ORF">PG999_004284</name>
</gene>
<keyword evidence="2" id="KW-0560">Oxidoreductase</keyword>
<evidence type="ECO:0000256" key="3">
    <source>
        <dbReference type="RuleBase" id="RU000363"/>
    </source>
</evidence>
<dbReference type="InterPro" id="IPR036291">
    <property type="entry name" value="NAD(P)-bd_dom_sf"/>
</dbReference>
<evidence type="ECO:0000313" key="4">
    <source>
        <dbReference type="EMBL" id="KAK8120164.1"/>
    </source>
</evidence>